<feature type="transmembrane region" description="Helical" evidence="1">
    <location>
        <begin position="253"/>
        <end position="274"/>
    </location>
</feature>
<protein>
    <submittedName>
        <fullName evidence="3">Uncharacterized protein</fullName>
    </submittedName>
</protein>
<evidence type="ECO:0000256" key="1">
    <source>
        <dbReference type="SAM" id="Phobius"/>
    </source>
</evidence>
<feature type="transmembrane region" description="Helical" evidence="1">
    <location>
        <begin position="226"/>
        <end position="246"/>
    </location>
</feature>
<feature type="chain" id="PRO_5043987547" evidence="2">
    <location>
        <begin position="18"/>
        <end position="321"/>
    </location>
</feature>
<organism evidence="3 4">
    <name type="scientific">Coccomyxa viridis</name>
    <dbReference type="NCBI Taxonomy" id="1274662"/>
    <lineage>
        <taxon>Eukaryota</taxon>
        <taxon>Viridiplantae</taxon>
        <taxon>Chlorophyta</taxon>
        <taxon>core chlorophytes</taxon>
        <taxon>Trebouxiophyceae</taxon>
        <taxon>Trebouxiophyceae incertae sedis</taxon>
        <taxon>Coccomyxaceae</taxon>
        <taxon>Coccomyxa</taxon>
    </lineage>
</organism>
<keyword evidence="1" id="KW-0812">Transmembrane</keyword>
<proteinExistence type="predicted"/>
<comment type="caution">
    <text evidence="3">The sequence shown here is derived from an EMBL/GenBank/DDBJ whole genome shotgun (WGS) entry which is preliminary data.</text>
</comment>
<keyword evidence="1" id="KW-0472">Membrane</keyword>
<keyword evidence="2" id="KW-0732">Signal</keyword>
<keyword evidence="1" id="KW-1133">Transmembrane helix</keyword>
<evidence type="ECO:0000256" key="2">
    <source>
        <dbReference type="SAM" id="SignalP"/>
    </source>
</evidence>
<evidence type="ECO:0000313" key="4">
    <source>
        <dbReference type="Proteomes" id="UP001314263"/>
    </source>
</evidence>
<reference evidence="3 4" key="1">
    <citation type="submission" date="2023-10" db="EMBL/GenBank/DDBJ databases">
        <authorList>
            <person name="Maclean D."/>
            <person name="Macfadyen A."/>
        </authorList>
    </citation>
    <scope>NUCLEOTIDE SEQUENCE [LARGE SCALE GENOMIC DNA]</scope>
</reference>
<dbReference type="EMBL" id="CAUYUE010000005">
    <property type="protein sequence ID" value="CAK0777007.1"/>
    <property type="molecule type" value="Genomic_DNA"/>
</dbReference>
<sequence>MLHLFALIVLLTPPSQAKATVTNTTLFDIHLHGNTHELDKIKDMASEMSNNGTAYKHGLRLHNEPVINVVDGHSNLTRAQTDAVIDILYRTPLLVNKTECQVYKHLPIHACGGANNTDTQHLKDVVKTLQASCNSDVSAWTDYADERGIRACFDDNLQQGASCAGNTLACIQSLGSLDTRMATQIQDVLQGPSISKRSQLTSDATAVVLYKRATSPKELDNARTTALWTAVVSIIGLIGAVIALIVGPLLLGVTLGATGLVLTGVGIIASILAINTNLAVYRKLGQAQKDIQGRQDISNTTVIVPPKPWFCPAFPIFQSCQ</sequence>
<dbReference type="Proteomes" id="UP001314263">
    <property type="component" value="Unassembled WGS sequence"/>
</dbReference>
<gene>
    <name evidence="3" type="ORF">CVIRNUC_004441</name>
</gene>
<feature type="signal peptide" evidence="2">
    <location>
        <begin position="1"/>
        <end position="17"/>
    </location>
</feature>
<keyword evidence="4" id="KW-1185">Reference proteome</keyword>
<dbReference type="AlphaFoldDB" id="A0AAV1I355"/>
<evidence type="ECO:0000313" key="3">
    <source>
        <dbReference type="EMBL" id="CAK0777007.1"/>
    </source>
</evidence>
<name>A0AAV1I355_9CHLO</name>
<accession>A0AAV1I355</accession>